<dbReference type="Pfam" id="PF01602">
    <property type="entry name" value="Adaptin_N"/>
    <property type="match status" value="1"/>
</dbReference>
<keyword evidence="4 7" id="KW-0653">Protein transport</keyword>
<organism evidence="11 12">
    <name type="scientific">Coemansia guatemalensis</name>
    <dbReference type="NCBI Taxonomy" id="2761395"/>
    <lineage>
        <taxon>Eukaryota</taxon>
        <taxon>Fungi</taxon>
        <taxon>Fungi incertae sedis</taxon>
        <taxon>Zoopagomycota</taxon>
        <taxon>Kickxellomycotina</taxon>
        <taxon>Kickxellomycetes</taxon>
        <taxon>Kickxellales</taxon>
        <taxon>Kickxellaceae</taxon>
        <taxon>Coemansia</taxon>
    </lineage>
</organism>
<dbReference type="Pfam" id="PF02883">
    <property type="entry name" value="Alpha_adaptinC2"/>
    <property type="match status" value="1"/>
</dbReference>
<dbReference type="GO" id="GO:0072583">
    <property type="term" value="P:clathrin-dependent endocytosis"/>
    <property type="evidence" value="ECO:0007669"/>
    <property type="project" value="InterPro"/>
</dbReference>
<evidence type="ECO:0000256" key="7">
    <source>
        <dbReference type="PIRNR" id="PIRNR037091"/>
    </source>
</evidence>
<dbReference type="Gene3D" id="1.25.10.10">
    <property type="entry name" value="Leucine-rich Repeat Variant"/>
    <property type="match status" value="1"/>
</dbReference>
<dbReference type="InterPro" id="IPR003164">
    <property type="entry name" value="Clathrin_a-adaptin_app_sub_C"/>
</dbReference>
<comment type="subcellular location">
    <subcellularLocation>
        <location evidence="1">Membrane</location>
        <location evidence="1">Coated pit</location>
        <topology evidence="1">Peripheral membrane protein</topology>
        <orientation evidence="1">Cytoplasmic side</orientation>
    </subcellularLocation>
</comment>
<dbReference type="InterPro" id="IPR011989">
    <property type="entry name" value="ARM-like"/>
</dbReference>
<keyword evidence="5 7" id="KW-0472">Membrane</keyword>
<evidence type="ECO:0000256" key="2">
    <source>
        <dbReference type="ARBA" id="ARBA00022448"/>
    </source>
</evidence>
<dbReference type="GO" id="GO:0035615">
    <property type="term" value="F:clathrin adaptor activity"/>
    <property type="evidence" value="ECO:0007669"/>
    <property type="project" value="InterPro"/>
</dbReference>
<reference evidence="11" key="1">
    <citation type="submission" date="2022-07" db="EMBL/GenBank/DDBJ databases">
        <title>Phylogenomic reconstructions and comparative analyses of Kickxellomycotina fungi.</title>
        <authorList>
            <person name="Reynolds N.K."/>
            <person name="Stajich J.E."/>
            <person name="Barry K."/>
            <person name="Grigoriev I.V."/>
            <person name="Crous P."/>
            <person name="Smith M.E."/>
        </authorList>
    </citation>
    <scope>NUCLEOTIDE SEQUENCE</scope>
    <source>
        <strain evidence="11">NRRL 1565</strain>
    </source>
</reference>
<dbReference type="InterPro" id="IPR017104">
    <property type="entry name" value="AP2_complex_asu"/>
</dbReference>
<sequence>MAPMKGLTVFIADLRKCRSQEDEERRVNKELANIRTKFKESSLNGYNRKKYVCKLIYMSLLGHEVNIGHKEAVDLVNSARFSEKQIGYLAASLLLPESSELMRAVVGCLRRDMYDANECIVCLALCAATNVATREIAESLTEDVVMLLLAPSGSPFVKKKAALCLLRLLRRFPESVKARQWAARVIPYMGHRDIGVTLAVTSLVTALAQQQGDEMRKASTFAVRRLRSLVLDGERVADHMYYGVPAPWLQVKLLRLLQYFEPGEQRSELLGILRRIIDESQEAPRELQQMNAQYAVLFEAINLGIHVDVDQGLMHESALLLGRFITSRETNIRFLGLETMAHLATCIDSLDPVKRYQGVIVQSLRDRDVSVRRRALDLLYSMCDVTSAKAIVAELLRHMAIADAALREEMALKVAILTEKFATEYSWYVDVMMRLVSLAGDHMGDEVWHRIVQVILGNEELQLYACRIALQTLRAPVCHESALKVSAYVLGEFGHLIANAPGCAPLDQLKALQARLPGASLPARAVALTAVAKFTNLFPEIKNLCLRLLDRFRGALDAELQQRACEYYALATVESESLLPTVFEEMPPYPERQSALMSRLLSRETDTEDQRTWVVGGRDINRSRSTRRPADEDAPAAAAAAAEEKQETAQPTATPATTTAAEAAAPTSLDEPPALTPEEEERVAKSRKHYARLLWESDGILYDGAEVQVGMMAQYKPPAARIGLFLGNKSAAAICDISIQAETSDDSGDLVIQQAADQDALPESLMPLGQARVFFDVRCHRVFAAAPTLRISYTLAGAPTVLELQLPVTAAHFMDPVTISVTDFFARWKQLGEATIGESQAVLKTPFLASDADAIQWLRNVAGGMGFALIQGADVVPDNIVAVGIATTEAAGRFGCLMRVEPKPSHSLTRVTIRATNPTLAKAVATNISMIFDAR</sequence>
<keyword evidence="6 7" id="KW-0168">Coated pit</keyword>
<feature type="binding site" evidence="8">
    <location>
        <position position="46"/>
    </location>
    <ligand>
        <name>a 1,2-diacyl-sn-glycero-3-phospho-(1D-myo-inositol-3,4,5-trisphosphate)</name>
        <dbReference type="ChEBI" id="CHEBI:57836"/>
    </ligand>
</feature>
<dbReference type="InterPro" id="IPR016024">
    <property type="entry name" value="ARM-type_fold"/>
</dbReference>
<dbReference type="OrthoDB" id="28053at2759"/>
<protein>
    <recommendedName>
        <fullName evidence="7">AP-2 complex subunit alpha</fullName>
    </recommendedName>
</protein>
<evidence type="ECO:0000256" key="8">
    <source>
        <dbReference type="PIRSR" id="PIRSR037091-1"/>
    </source>
</evidence>
<keyword evidence="12" id="KW-1185">Reference proteome</keyword>
<feature type="binding site" evidence="8">
    <location>
        <begin position="50"/>
        <end position="54"/>
    </location>
    <ligand>
        <name>a 1,2-diacyl-sn-glycero-3-phospho-(1D-myo-inositol-3,4,5-trisphosphate)</name>
        <dbReference type="ChEBI" id="CHEBI:57836"/>
    </ligand>
</feature>
<dbReference type="SUPFAM" id="SSF55711">
    <property type="entry name" value="Subdomain of clathrin and coatomer appendage domain"/>
    <property type="match status" value="1"/>
</dbReference>
<evidence type="ECO:0000256" key="4">
    <source>
        <dbReference type="ARBA" id="ARBA00022927"/>
    </source>
</evidence>
<accession>A0A9W8LUN4</accession>
<feature type="compositionally biased region" description="Low complexity" evidence="9">
    <location>
        <begin position="648"/>
        <end position="667"/>
    </location>
</feature>
<keyword evidence="3 7" id="KW-0254">Endocytosis</keyword>
<dbReference type="PANTHER" id="PTHR22780">
    <property type="entry name" value="ADAPTIN, ALPHA/GAMMA/EPSILON"/>
    <property type="match status" value="1"/>
</dbReference>
<comment type="function">
    <text evidence="7">Adaptins are components of the adaptor complexes which link clathrin to receptors in coated vesicles. Clathrin-associated protein complexes are believed to interact with the cytoplasmic tails of membrane proteins, leading to their selection and concentration.</text>
</comment>
<evidence type="ECO:0000256" key="9">
    <source>
        <dbReference type="SAM" id="MobiDB-lite"/>
    </source>
</evidence>
<evidence type="ECO:0000256" key="5">
    <source>
        <dbReference type="ARBA" id="ARBA00023136"/>
    </source>
</evidence>
<gene>
    <name evidence="11" type="ORF">H4R20_002809</name>
</gene>
<evidence type="ECO:0000256" key="1">
    <source>
        <dbReference type="ARBA" id="ARBA00004277"/>
    </source>
</evidence>
<dbReference type="InterPro" id="IPR002553">
    <property type="entry name" value="Clathrin/coatomer_adapt-like_N"/>
</dbReference>
<feature type="region of interest" description="Disordered" evidence="9">
    <location>
        <begin position="607"/>
        <end position="683"/>
    </location>
</feature>
<dbReference type="InterPro" id="IPR013041">
    <property type="entry name" value="Clathrin_app_Ig-like_sf"/>
</dbReference>
<evidence type="ECO:0000256" key="6">
    <source>
        <dbReference type="ARBA" id="ARBA00023176"/>
    </source>
</evidence>
<dbReference type="AlphaFoldDB" id="A0A9W8LUN4"/>
<feature type="binding site" evidence="8">
    <location>
        <position position="37"/>
    </location>
    <ligand>
        <name>a 1,2-diacyl-sn-glycero-3-phospho-(1D-myo-inositol-3,4,5-trisphosphate)</name>
        <dbReference type="ChEBI" id="CHEBI:57836"/>
    </ligand>
</feature>
<dbReference type="GO" id="GO:0006886">
    <property type="term" value="P:intracellular protein transport"/>
    <property type="evidence" value="ECO:0007669"/>
    <property type="project" value="UniProtKB-UniRule"/>
</dbReference>
<dbReference type="Gene3D" id="3.30.310.10">
    <property type="entry name" value="TATA-Binding Protein"/>
    <property type="match status" value="1"/>
</dbReference>
<evidence type="ECO:0000256" key="3">
    <source>
        <dbReference type="ARBA" id="ARBA00022583"/>
    </source>
</evidence>
<dbReference type="InterPro" id="IPR008152">
    <property type="entry name" value="Clathrin_a/b/g-adaptin_app_Ig"/>
</dbReference>
<comment type="similarity">
    <text evidence="7">Belongs to the adaptor complexes large subunit family.</text>
</comment>
<dbReference type="InterPro" id="IPR050840">
    <property type="entry name" value="Adaptor_Complx_Large_Subunit"/>
</dbReference>
<dbReference type="Proteomes" id="UP001140094">
    <property type="component" value="Unassembled WGS sequence"/>
</dbReference>
<dbReference type="InterPro" id="IPR012295">
    <property type="entry name" value="TBP_dom_sf"/>
</dbReference>
<feature type="domain" description="Clathrin adaptor alpha/beta/gamma-adaptin appendage Ig-like subdomain" evidence="10">
    <location>
        <begin position="691"/>
        <end position="807"/>
    </location>
</feature>
<dbReference type="PIRSF" id="PIRSF037091">
    <property type="entry name" value="AP2_complex_alpha"/>
    <property type="match status" value="1"/>
</dbReference>
<dbReference type="InterPro" id="IPR009028">
    <property type="entry name" value="Coatomer/calthrin_app_sub_C"/>
</dbReference>
<proteinExistence type="inferred from homology"/>
<keyword evidence="2 7" id="KW-0813">Transport</keyword>
<evidence type="ECO:0000313" key="11">
    <source>
        <dbReference type="EMBL" id="KAJ2803641.1"/>
    </source>
</evidence>
<dbReference type="EMBL" id="JANBUO010000499">
    <property type="protein sequence ID" value="KAJ2803641.1"/>
    <property type="molecule type" value="Genomic_DNA"/>
</dbReference>
<dbReference type="SUPFAM" id="SSF48371">
    <property type="entry name" value="ARM repeat"/>
    <property type="match status" value="1"/>
</dbReference>
<name>A0A9W8LUN4_9FUNG</name>
<dbReference type="Gene3D" id="2.60.40.1230">
    <property type="match status" value="1"/>
</dbReference>
<dbReference type="Pfam" id="PF02296">
    <property type="entry name" value="Alpha_adaptin_C"/>
    <property type="match status" value="1"/>
</dbReference>
<dbReference type="SMART" id="SM00809">
    <property type="entry name" value="Alpha_adaptinC2"/>
    <property type="match status" value="1"/>
</dbReference>
<comment type="caution">
    <text evidence="11">The sequence shown here is derived from an EMBL/GenBank/DDBJ whole genome shotgun (WGS) entry which is preliminary data.</text>
</comment>
<dbReference type="SUPFAM" id="SSF49348">
    <property type="entry name" value="Clathrin adaptor appendage domain"/>
    <property type="match status" value="1"/>
</dbReference>
<evidence type="ECO:0000259" key="10">
    <source>
        <dbReference type="SMART" id="SM00809"/>
    </source>
</evidence>
<dbReference type="GO" id="GO:0030122">
    <property type="term" value="C:AP-2 adaptor complex"/>
    <property type="evidence" value="ECO:0007669"/>
    <property type="project" value="InterPro"/>
</dbReference>
<evidence type="ECO:0000313" key="12">
    <source>
        <dbReference type="Proteomes" id="UP001140094"/>
    </source>
</evidence>